<keyword evidence="2" id="KW-1185">Reference proteome</keyword>
<proteinExistence type="predicted"/>
<evidence type="ECO:0000313" key="2">
    <source>
        <dbReference type="Proteomes" id="UP000094025"/>
    </source>
</evidence>
<dbReference type="Proteomes" id="UP000094025">
    <property type="component" value="Unassembled WGS sequence"/>
</dbReference>
<dbReference type="STRING" id="1472378.AU381_23005"/>
<accession>A0A178XT38</accession>
<evidence type="ECO:0000313" key="1">
    <source>
        <dbReference type="EMBL" id="OAP38438.1"/>
    </source>
</evidence>
<gene>
    <name evidence="1" type="ORF">AU381_23005</name>
</gene>
<comment type="caution">
    <text evidence="1">The sequence shown here is derived from an EMBL/GenBank/DDBJ whole genome shotgun (WGS) entry which is preliminary data.</text>
</comment>
<organism evidence="1 2">
    <name type="scientific">Sinorhizobium glycinis</name>
    <dbReference type="NCBI Taxonomy" id="1472378"/>
    <lineage>
        <taxon>Bacteria</taxon>
        <taxon>Pseudomonadati</taxon>
        <taxon>Pseudomonadota</taxon>
        <taxon>Alphaproteobacteria</taxon>
        <taxon>Hyphomicrobiales</taxon>
        <taxon>Rhizobiaceae</taxon>
        <taxon>Sinorhizobium/Ensifer group</taxon>
        <taxon>Sinorhizobium</taxon>
    </lineage>
</organism>
<reference evidence="1 2" key="1">
    <citation type="journal article" date="2016" name="Int. J. Syst. Evol. Microbiol.">
        <title>Ensifer glycinis sp. nov., an novel rhizobial species associated with Glycine spp.</title>
        <authorList>
            <person name="Yan H."/>
            <person name="Yan J."/>
            <person name="Sui X.H."/>
            <person name="Wang E.T."/>
            <person name="Chen W.X."/>
            <person name="Zhang X.X."/>
            <person name="Chen W.F."/>
        </authorList>
    </citation>
    <scope>NUCLEOTIDE SEQUENCE [LARGE SCALE GENOMIC DNA]</scope>
    <source>
        <strain evidence="1 2">CCBAU 23380</strain>
    </source>
</reference>
<sequence length="148" mass="16221">MEIDALRLEITDNAVASCIVDVQKLQRTTVASHCFPLGVLQNTVVLGQLYINMSTMDQNGRILGDAQKRITELFRAHLVVLDAYSSYRHGLECFADAISRANAVPCHVSPPSFSDNTILPAPPLAKQSTKILLVSIWASDNAVLRRST</sequence>
<name>A0A178XT38_9HYPH</name>
<protein>
    <submittedName>
        <fullName evidence="1">Uncharacterized protein</fullName>
    </submittedName>
</protein>
<dbReference type="EMBL" id="LPUX01000061">
    <property type="protein sequence ID" value="OAP38438.1"/>
    <property type="molecule type" value="Genomic_DNA"/>
</dbReference>
<dbReference type="AlphaFoldDB" id="A0A178XT38"/>